<comment type="function">
    <text evidence="4">Involved in beta-(1--&gt;2)glucan export. Transmembrane domains (TMD) form a pore in the inner membrane and the ATP-binding domain (NBD) is responsible for energy generation.</text>
</comment>
<keyword evidence="1" id="KW-0813">Transport</keyword>
<evidence type="ECO:0000256" key="1">
    <source>
        <dbReference type="ARBA" id="ARBA00022448"/>
    </source>
</evidence>
<evidence type="ECO:0000313" key="6">
    <source>
        <dbReference type="EMBL" id="SEC39307.1"/>
    </source>
</evidence>
<dbReference type="InterPro" id="IPR003593">
    <property type="entry name" value="AAA+_ATPase"/>
</dbReference>
<evidence type="ECO:0000256" key="4">
    <source>
        <dbReference type="ARBA" id="ARBA00024722"/>
    </source>
</evidence>
<dbReference type="Proteomes" id="UP000183208">
    <property type="component" value="Unassembled WGS sequence"/>
</dbReference>
<dbReference type="Pfam" id="PF00005">
    <property type="entry name" value="ABC_tran"/>
    <property type="match status" value="1"/>
</dbReference>
<evidence type="ECO:0000256" key="2">
    <source>
        <dbReference type="ARBA" id="ARBA00022741"/>
    </source>
</evidence>
<reference evidence="6 7" key="1">
    <citation type="submission" date="2016-10" db="EMBL/GenBank/DDBJ databases">
        <authorList>
            <person name="de Groot N.N."/>
        </authorList>
    </citation>
    <scope>NUCLEOTIDE SEQUENCE [LARGE SCALE GENOMIC DNA]</scope>
    <source>
        <strain evidence="6 7">GAS522</strain>
    </source>
</reference>
<dbReference type="InterPro" id="IPR051120">
    <property type="entry name" value="ABC_AA/LPS_Transport"/>
</dbReference>
<keyword evidence="2" id="KW-0547">Nucleotide-binding</keyword>
<dbReference type="AlphaFoldDB" id="A0A1H4S5J4"/>
<dbReference type="GO" id="GO:0016887">
    <property type="term" value="F:ATP hydrolysis activity"/>
    <property type="evidence" value="ECO:0007669"/>
    <property type="project" value="InterPro"/>
</dbReference>
<dbReference type="SMART" id="SM00382">
    <property type="entry name" value="AAA"/>
    <property type="match status" value="1"/>
</dbReference>
<dbReference type="Pfam" id="PF12399">
    <property type="entry name" value="BCA_ABC_TP_C"/>
    <property type="match status" value="1"/>
</dbReference>
<sequence length="269" mass="29025">MDGRVASSGETQRRDGAEVLRVENLTVRYGALVALRDVSWSVRPGEILGIIGPNGAGKSSCFAAVTNAVGHSGQTFLDGDEVSATKTFDLASRGLRRTFQQNSFFGELTVLQNAIAAIVREYSASLATSLFLPWREIAVRRQAELIAAQLLEFFGVAAQYHDKLPGDVPYGVQRLLSVALAYGTGSKVLLLDEPAAGLGGSDMQKLADVLVDLRGRNLALVVIEHHMDLIMSIADRIVMIDQGAMLATGTPVEIQRDPKVREAYLGRDE</sequence>
<organism evidence="6 7">
    <name type="scientific">Bradyrhizobium lablabi</name>
    <dbReference type="NCBI Taxonomy" id="722472"/>
    <lineage>
        <taxon>Bacteria</taxon>
        <taxon>Pseudomonadati</taxon>
        <taxon>Pseudomonadota</taxon>
        <taxon>Alphaproteobacteria</taxon>
        <taxon>Hyphomicrobiales</taxon>
        <taxon>Nitrobacteraceae</taxon>
        <taxon>Bradyrhizobium</taxon>
    </lineage>
</organism>
<protein>
    <submittedName>
        <fullName evidence="6">Branched-chain amino acid transport system ATP-binding protein</fullName>
    </submittedName>
</protein>
<feature type="domain" description="ABC transporter" evidence="5">
    <location>
        <begin position="20"/>
        <end position="267"/>
    </location>
</feature>
<evidence type="ECO:0000259" key="5">
    <source>
        <dbReference type="PROSITE" id="PS50893"/>
    </source>
</evidence>
<dbReference type="SUPFAM" id="SSF52540">
    <property type="entry name" value="P-loop containing nucleoside triphosphate hydrolases"/>
    <property type="match status" value="1"/>
</dbReference>
<dbReference type="OrthoDB" id="9779872at2"/>
<dbReference type="PANTHER" id="PTHR45772">
    <property type="entry name" value="CONSERVED COMPONENT OF ABC TRANSPORTER FOR NATURAL AMINO ACIDS-RELATED"/>
    <property type="match status" value="1"/>
</dbReference>
<gene>
    <name evidence="6" type="ORF">SAMN05444171_1298</name>
</gene>
<dbReference type="EMBL" id="FNTI01000001">
    <property type="protein sequence ID" value="SEC39307.1"/>
    <property type="molecule type" value="Genomic_DNA"/>
</dbReference>
<dbReference type="InterPro" id="IPR027417">
    <property type="entry name" value="P-loop_NTPase"/>
</dbReference>
<dbReference type="Gene3D" id="3.40.50.300">
    <property type="entry name" value="P-loop containing nucleotide triphosphate hydrolases"/>
    <property type="match status" value="1"/>
</dbReference>
<accession>A0A1H4S5J4</accession>
<evidence type="ECO:0000256" key="3">
    <source>
        <dbReference type="ARBA" id="ARBA00022840"/>
    </source>
</evidence>
<proteinExistence type="predicted"/>
<dbReference type="PANTHER" id="PTHR45772:SF9">
    <property type="entry name" value="CONSERVED COMPONENT OF ABC TRANSPORTER FOR NATURAL AMINO ACIDS"/>
    <property type="match status" value="1"/>
</dbReference>
<dbReference type="GO" id="GO:0005524">
    <property type="term" value="F:ATP binding"/>
    <property type="evidence" value="ECO:0007669"/>
    <property type="project" value="UniProtKB-KW"/>
</dbReference>
<keyword evidence="3 6" id="KW-0067">ATP-binding</keyword>
<evidence type="ECO:0000313" key="7">
    <source>
        <dbReference type="Proteomes" id="UP000183208"/>
    </source>
</evidence>
<dbReference type="InterPro" id="IPR032823">
    <property type="entry name" value="BCA_ABC_TP_C"/>
</dbReference>
<dbReference type="PROSITE" id="PS50893">
    <property type="entry name" value="ABC_TRANSPORTER_2"/>
    <property type="match status" value="1"/>
</dbReference>
<name>A0A1H4S5J4_9BRAD</name>
<dbReference type="GO" id="GO:0005886">
    <property type="term" value="C:plasma membrane"/>
    <property type="evidence" value="ECO:0007669"/>
    <property type="project" value="TreeGrafter"/>
</dbReference>
<dbReference type="InterPro" id="IPR003439">
    <property type="entry name" value="ABC_transporter-like_ATP-bd"/>
</dbReference>